<comment type="function">
    <text evidence="5">Exoribonuclease involved in ribosome biosynthesis. Involved in the processing of ITS1, the internal transcribed spacer localized between the 18S and 5.8S rRNAs.</text>
</comment>
<feature type="compositionally biased region" description="Polar residues" evidence="6">
    <location>
        <begin position="79"/>
        <end position="88"/>
    </location>
</feature>
<dbReference type="Gene3D" id="3.30.420.10">
    <property type="entry name" value="Ribonuclease H-like superfamily/Ribonuclease H"/>
    <property type="match status" value="1"/>
</dbReference>
<dbReference type="STRING" id="1160509.A0A3N4HN27"/>
<dbReference type="OrthoDB" id="16516at2759"/>
<accession>A0A3N4HN27</accession>
<dbReference type="PANTHER" id="PTHR12801:SF45">
    <property type="entry name" value="RNA EXONUCLEASE 4"/>
    <property type="match status" value="1"/>
</dbReference>
<evidence type="ECO:0000256" key="1">
    <source>
        <dbReference type="ARBA" id="ARBA00022552"/>
    </source>
</evidence>
<dbReference type="GO" id="GO:0006364">
    <property type="term" value="P:rRNA processing"/>
    <property type="evidence" value="ECO:0007669"/>
    <property type="project" value="UniProtKB-KW"/>
</dbReference>
<dbReference type="InterPro" id="IPR012337">
    <property type="entry name" value="RNaseH-like_sf"/>
</dbReference>
<name>A0A3N4HN27_ASCIM</name>
<evidence type="ECO:0000256" key="5">
    <source>
        <dbReference type="ARBA" id="ARBA00025599"/>
    </source>
</evidence>
<dbReference type="InterPro" id="IPR047021">
    <property type="entry name" value="REXO1/3/4-like"/>
</dbReference>
<dbReference type="GO" id="GO:0005634">
    <property type="term" value="C:nucleus"/>
    <property type="evidence" value="ECO:0007669"/>
    <property type="project" value="TreeGrafter"/>
</dbReference>
<feature type="compositionally biased region" description="Basic and acidic residues" evidence="6">
    <location>
        <begin position="145"/>
        <end position="161"/>
    </location>
</feature>
<dbReference type="InterPro" id="IPR036397">
    <property type="entry name" value="RNaseH_sf"/>
</dbReference>
<dbReference type="EMBL" id="ML119771">
    <property type="protein sequence ID" value="RPA75139.1"/>
    <property type="molecule type" value="Genomic_DNA"/>
</dbReference>
<organism evidence="8 9">
    <name type="scientific">Ascobolus immersus RN42</name>
    <dbReference type="NCBI Taxonomy" id="1160509"/>
    <lineage>
        <taxon>Eukaryota</taxon>
        <taxon>Fungi</taxon>
        <taxon>Dikarya</taxon>
        <taxon>Ascomycota</taxon>
        <taxon>Pezizomycotina</taxon>
        <taxon>Pezizomycetes</taxon>
        <taxon>Pezizales</taxon>
        <taxon>Ascobolaceae</taxon>
        <taxon>Ascobolus</taxon>
    </lineage>
</organism>
<dbReference type="SMART" id="SM00479">
    <property type="entry name" value="EXOIII"/>
    <property type="match status" value="1"/>
</dbReference>
<keyword evidence="1" id="KW-0698">rRNA processing</keyword>
<dbReference type="GO" id="GO:0000027">
    <property type="term" value="P:ribosomal large subunit assembly"/>
    <property type="evidence" value="ECO:0007669"/>
    <property type="project" value="TreeGrafter"/>
</dbReference>
<feature type="domain" description="Exonuclease" evidence="7">
    <location>
        <begin position="336"/>
        <end position="500"/>
    </location>
</feature>
<feature type="region of interest" description="Disordered" evidence="6">
    <location>
        <begin position="1"/>
        <end position="184"/>
    </location>
</feature>
<keyword evidence="4" id="KW-0269">Exonuclease</keyword>
<evidence type="ECO:0000256" key="6">
    <source>
        <dbReference type="SAM" id="MobiDB-lite"/>
    </source>
</evidence>
<reference evidence="8 9" key="1">
    <citation type="journal article" date="2018" name="Nat. Ecol. Evol.">
        <title>Pezizomycetes genomes reveal the molecular basis of ectomycorrhizal truffle lifestyle.</title>
        <authorList>
            <person name="Murat C."/>
            <person name="Payen T."/>
            <person name="Noel B."/>
            <person name="Kuo A."/>
            <person name="Morin E."/>
            <person name="Chen J."/>
            <person name="Kohler A."/>
            <person name="Krizsan K."/>
            <person name="Balestrini R."/>
            <person name="Da Silva C."/>
            <person name="Montanini B."/>
            <person name="Hainaut M."/>
            <person name="Levati E."/>
            <person name="Barry K.W."/>
            <person name="Belfiori B."/>
            <person name="Cichocki N."/>
            <person name="Clum A."/>
            <person name="Dockter R.B."/>
            <person name="Fauchery L."/>
            <person name="Guy J."/>
            <person name="Iotti M."/>
            <person name="Le Tacon F."/>
            <person name="Lindquist E.A."/>
            <person name="Lipzen A."/>
            <person name="Malagnac F."/>
            <person name="Mello A."/>
            <person name="Molinier V."/>
            <person name="Miyauchi S."/>
            <person name="Poulain J."/>
            <person name="Riccioni C."/>
            <person name="Rubini A."/>
            <person name="Sitrit Y."/>
            <person name="Splivallo R."/>
            <person name="Traeger S."/>
            <person name="Wang M."/>
            <person name="Zifcakova L."/>
            <person name="Wipf D."/>
            <person name="Zambonelli A."/>
            <person name="Paolocci F."/>
            <person name="Nowrousian M."/>
            <person name="Ottonello S."/>
            <person name="Baldrian P."/>
            <person name="Spatafora J.W."/>
            <person name="Henrissat B."/>
            <person name="Nagy L.G."/>
            <person name="Aury J.M."/>
            <person name="Wincker P."/>
            <person name="Grigoriev I.V."/>
            <person name="Bonfante P."/>
            <person name="Martin F.M."/>
        </authorList>
    </citation>
    <scope>NUCLEOTIDE SEQUENCE [LARGE SCALE GENOMIC DNA]</scope>
    <source>
        <strain evidence="8 9">RN42</strain>
    </source>
</reference>
<dbReference type="GO" id="GO:0003676">
    <property type="term" value="F:nucleic acid binding"/>
    <property type="evidence" value="ECO:0007669"/>
    <property type="project" value="InterPro"/>
</dbReference>
<evidence type="ECO:0000256" key="3">
    <source>
        <dbReference type="ARBA" id="ARBA00022801"/>
    </source>
</evidence>
<feature type="compositionally biased region" description="Basic and acidic residues" evidence="6">
    <location>
        <begin position="116"/>
        <end position="125"/>
    </location>
</feature>
<dbReference type="GO" id="GO:0004527">
    <property type="term" value="F:exonuclease activity"/>
    <property type="evidence" value="ECO:0007669"/>
    <property type="project" value="UniProtKB-KW"/>
</dbReference>
<feature type="compositionally biased region" description="Acidic residues" evidence="6">
    <location>
        <begin position="13"/>
        <end position="28"/>
    </location>
</feature>
<evidence type="ECO:0000259" key="7">
    <source>
        <dbReference type="SMART" id="SM00479"/>
    </source>
</evidence>
<sequence>MGNWASSSLETTGEPEEPLTETDVEESEGLGYVLLTTGGSTTKPTKLPTEAKIEVPSHATPVEAPISPTTVEPTKPTENDTSPETSDAVTKAAGPDCRAADQLCPTEPSSGASETTSEKERRNAEPMKPTEAGNVKGPGVAEDGECYKQQKHTEQATRDNSKIPPPPTATIASNTPPSAKIGLTKPQEPALEGWTTIDPSEYGSAYKQLLSLRPSLHILRELLFPMDPQGPFIKTSRKLKQRRRVRQGSSSIVRAYCVNCGMSQRAQQESCTPCYVHPHQKKSAQHCIACKGCLQSSLGCKPRISEYHSFTEHIIADPSTCLYHSASFIHTPSTRRAVVIDCKTAELANGTEALMHLTAIDFFTGALLIDSPVSIPNDDTDTYWRECFTGVTPEALANAEKTGKALTGVDAAKAELFKYVSSSTIIVGYTVRKDLKALQLYHTNVVDWQIVYKTTSKNVGVKALCKELLGREIRKDGYDCVEDVMAVRELVLYWIGKNKEGRVVAGDAAAHAPPEGRSKAMRWVVAKYGTRM</sequence>
<dbReference type="PANTHER" id="PTHR12801">
    <property type="entry name" value="RNA EXONUCLEASE REXO1 / RECO3 FAMILY MEMBER-RELATED"/>
    <property type="match status" value="1"/>
</dbReference>
<keyword evidence="9" id="KW-1185">Reference proteome</keyword>
<evidence type="ECO:0000313" key="8">
    <source>
        <dbReference type="EMBL" id="RPA75139.1"/>
    </source>
</evidence>
<evidence type="ECO:0000256" key="2">
    <source>
        <dbReference type="ARBA" id="ARBA00022722"/>
    </source>
</evidence>
<keyword evidence="2" id="KW-0540">Nuclease</keyword>
<dbReference type="InterPro" id="IPR013520">
    <property type="entry name" value="Ribonucl_H"/>
</dbReference>
<dbReference type="SUPFAM" id="SSF53098">
    <property type="entry name" value="Ribonuclease H-like"/>
    <property type="match status" value="1"/>
</dbReference>
<proteinExistence type="predicted"/>
<evidence type="ECO:0000313" key="9">
    <source>
        <dbReference type="Proteomes" id="UP000275078"/>
    </source>
</evidence>
<keyword evidence="3" id="KW-0378">Hydrolase</keyword>
<evidence type="ECO:0000256" key="4">
    <source>
        <dbReference type="ARBA" id="ARBA00022839"/>
    </source>
</evidence>
<protein>
    <recommendedName>
        <fullName evidence="7">Exonuclease domain-containing protein</fullName>
    </recommendedName>
</protein>
<dbReference type="Proteomes" id="UP000275078">
    <property type="component" value="Unassembled WGS sequence"/>
</dbReference>
<dbReference type="AlphaFoldDB" id="A0A3N4HN27"/>
<gene>
    <name evidence="8" type="ORF">BJ508DRAFT_418300</name>
</gene>